<feature type="region of interest" description="Disordered" evidence="1">
    <location>
        <begin position="1"/>
        <end position="25"/>
    </location>
</feature>
<proteinExistence type="predicted"/>
<dbReference type="Proteomes" id="UP000529783">
    <property type="component" value="Unassembled WGS sequence"/>
</dbReference>
<accession>A0A7Y9EGL9</accession>
<reference evidence="2 3" key="1">
    <citation type="submission" date="2020-07" db="EMBL/GenBank/DDBJ databases">
        <title>Sequencing the genomes of 1000 actinobacteria strains.</title>
        <authorList>
            <person name="Klenk H.-P."/>
        </authorList>
    </citation>
    <scope>NUCLEOTIDE SEQUENCE [LARGE SCALE GENOMIC DNA]</scope>
    <source>
        <strain evidence="2 3">DSM 40398</strain>
    </source>
</reference>
<evidence type="ECO:0000313" key="3">
    <source>
        <dbReference type="Proteomes" id="UP000529783"/>
    </source>
</evidence>
<organism evidence="2 3">
    <name type="scientific">Actinomadura luteofluorescens</name>
    <dbReference type="NCBI Taxonomy" id="46163"/>
    <lineage>
        <taxon>Bacteria</taxon>
        <taxon>Bacillati</taxon>
        <taxon>Actinomycetota</taxon>
        <taxon>Actinomycetes</taxon>
        <taxon>Streptosporangiales</taxon>
        <taxon>Thermomonosporaceae</taxon>
        <taxon>Actinomadura</taxon>
    </lineage>
</organism>
<keyword evidence="3" id="KW-1185">Reference proteome</keyword>
<name>A0A7Y9EGL9_9ACTN</name>
<dbReference type="EMBL" id="JACCBA010000001">
    <property type="protein sequence ID" value="NYD47373.1"/>
    <property type="molecule type" value="Genomic_DNA"/>
</dbReference>
<protein>
    <submittedName>
        <fullName evidence="2">Uncharacterized protein</fullName>
    </submittedName>
</protein>
<evidence type="ECO:0000313" key="2">
    <source>
        <dbReference type="EMBL" id="NYD47373.1"/>
    </source>
</evidence>
<dbReference type="AlphaFoldDB" id="A0A7Y9EGL9"/>
<comment type="caution">
    <text evidence="2">The sequence shown here is derived from an EMBL/GenBank/DDBJ whole genome shotgun (WGS) entry which is preliminary data.</text>
</comment>
<evidence type="ECO:0000256" key="1">
    <source>
        <dbReference type="SAM" id="MobiDB-lite"/>
    </source>
</evidence>
<dbReference type="RefSeq" id="WP_179844458.1">
    <property type="nucleotide sequence ID" value="NZ_JACCBA010000001.1"/>
</dbReference>
<sequence>MPCSLPRGKSAPQPTLRWPQPADQARTAPDYFSDSHYFATDIAGVVLTRIERPAVVIALSGGLAKG</sequence>
<gene>
    <name evidence="2" type="ORF">BJY14_003356</name>
</gene>